<dbReference type="EC" id="3.2.1.52" evidence="3"/>
<dbReference type="AlphaFoldDB" id="A0A2J9V0R8"/>
<organism evidence="12 13">
    <name type="scientific">Vibrio mimicus</name>
    <dbReference type="NCBI Taxonomy" id="674"/>
    <lineage>
        <taxon>Bacteria</taxon>
        <taxon>Pseudomonadati</taxon>
        <taxon>Pseudomonadota</taxon>
        <taxon>Gammaproteobacteria</taxon>
        <taxon>Vibrionales</taxon>
        <taxon>Vibrionaceae</taxon>
        <taxon>Vibrio</taxon>
    </lineage>
</organism>
<dbReference type="PRINTS" id="PR00738">
    <property type="entry name" value="GLHYDRLASE20"/>
</dbReference>
<dbReference type="Gene3D" id="3.20.20.80">
    <property type="entry name" value="Glycosidases"/>
    <property type="match status" value="2"/>
</dbReference>
<evidence type="ECO:0000256" key="1">
    <source>
        <dbReference type="ARBA" id="ARBA00001231"/>
    </source>
</evidence>
<dbReference type="GO" id="GO:0005975">
    <property type="term" value="P:carbohydrate metabolic process"/>
    <property type="evidence" value="ECO:0007669"/>
    <property type="project" value="InterPro"/>
</dbReference>
<dbReference type="PANTHER" id="PTHR22600">
    <property type="entry name" value="BETA-HEXOSAMINIDASE"/>
    <property type="match status" value="1"/>
</dbReference>
<sequence length="820" mass="92790">MNKATLALLISGMMMAPTSMAMAPNTDLVLMPYPQSVTLQEGKVALDQNFSIFIKGYDSPRVAFNAKRTMERLYRQTGLPMLNWQAKSEKEATLVIDIANAPSSAIQNIDSDESYRLTIANGQIQLSAPEPYGAFHGLETFLQLVTTDAIGYFVPAVSIVDKPRFKWRGVSYDTARHFIELPVILRQLDAMASAKMNVFHWHIWDDQGIRIQLENYPRLWQVTADGDYYSKDDIRKVVAYARNLGIRVIPEISLPGHASAVAHAYPQLMSGLGEQSYPQQRGWGVFEPLMDPTNPELYTMLASVFDEVVELFPDEYFHIGGDEPNYQQWRDNPKIQAFIKQHQLDGERGLQSYLNTQVEKMLNERGKKITGWDEIWHKDLPKSIVIQSWQGHDSIGRAAKEGFQGLLSTGYYLDQPQPTSYHYRNDPMPKGITVDDQLHQGEKFVTYDWVKPRNKGGPRKGNLTIIEGQDGKVRAFTDYNGKSREEVYVLEYVPGVKFRGHFDNFMSYTEFNYQFSGDQLKEGSYQRIGNVRWPTTGTLVASSDSIANTIPEPNGGYPAQLSKEQEPLILGGEITIWGENLDSMTIEQRLWPRSYAIAERLWSSETLTDEASMYRRMRALDGWSEISLGLRHNADARVMMQRLANGADVAPLLMLSQYVEPAQYYARHWEKWISTPNKGDLYNQYERLNRFADALPVESYATYEMETWVANLTLAAGDADQQSLQQLANQYQMAKFAAQQSRAIFAANVASVNSVSIADATVEVADLGLLLVDTLARGERITAEQRAQYQAILDKNAVIFDETIVAIGRPTEQLLHKIAP</sequence>
<dbReference type="EMBL" id="LOSJ02000002">
    <property type="protein sequence ID" value="PNM57335.1"/>
    <property type="molecule type" value="Genomic_DNA"/>
</dbReference>
<gene>
    <name evidence="12" type="ORF">AL544_015395</name>
</gene>
<dbReference type="InterPro" id="IPR017853">
    <property type="entry name" value="GH"/>
</dbReference>
<feature type="chain" id="PRO_5014425908" description="beta-N-acetylhexosaminidase" evidence="9">
    <location>
        <begin position="24"/>
        <end position="820"/>
    </location>
</feature>
<dbReference type="STRING" id="674.VM_13290"/>
<dbReference type="SUPFAM" id="SSF51445">
    <property type="entry name" value="(Trans)glycosidases"/>
    <property type="match status" value="1"/>
</dbReference>
<reference evidence="12" key="1">
    <citation type="submission" date="2017-12" db="EMBL/GenBank/DDBJ databases">
        <title>FDA dAtabase for Regulatory Grade micrObial Sequences (FDA-ARGOS): Supporting development and validation of Infectious Disease Dx tests.</title>
        <authorList>
            <person name="Hoffmann M."/>
            <person name="Allard M."/>
            <person name="Evans P."/>
            <person name="Brown E."/>
            <person name="Tallon L.J."/>
            <person name="Sadzewicz L."/>
            <person name="Sengamalay N."/>
            <person name="Ott S."/>
            <person name="Godinez A."/>
            <person name="Nagaraj S."/>
            <person name="Vavikolanu K."/>
            <person name="Aluvathingal J."/>
            <person name="Nadendla S."/>
            <person name="Hobson J."/>
            <person name="Sichtig H."/>
        </authorList>
    </citation>
    <scope>NUCLEOTIDE SEQUENCE [LARGE SCALE GENOMIC DNA]</scope>
    <source>
        <strain evidence="12">FDAARGOS_113</strain>
    </source>
</reference>
<dbReference type="GO" id="GO:0016020">
    <property type="term" value="C:membrane"/>
    <property type="evidence" value="ECO:0007669"/>
    <property type="project" value="TreeGrafter"/>
</dbReference>
<accession>A0A2J9V0R8</accession>
<dbReference type="GO" id="GO:0030203">
    <property type="term" value="P:glycosaminoglycan metabolic process"/>
    <property type="evidence" value="ECO:0007669"/>
    <property type="project" value="TreeGrafter"/>
</dbReference>
<evidence type="ECO:0000259" key="11">
    <source>
        <dbReference type="Pfam" id="PF02838"/>
    </source>
</evidence>
<evidence type="ECO:0000256" key="4">
    <source>
        <dbReference type="ARBA" id="ARBA00022801"/>
    </source>
</evidence>
<feature type="domain" description="Glycoside hydrolase family 20 catalytic" evidence="10">
    <location>
        <begin position="165"/>
        <end position="422"/>
    </location>
</feature>
<evidence type="ECO:0000256" key="8">
    <source>
        <dbReference type="PIRSR" id="PIRSR625705-1"/>
    </source>
</evidence>
<keyword evidence="5" id="KW-0326">Glycosidase</keyword>
<dbReference type="RefSeq" id="WP_032472404.1">
    <property type="nucleotide sequence ID" value="NZ_CAWMSS010000001.1"/>
</dbReference>
<dbReference type="Proteomes" id="UP000053748">
    <property type="component" value="Unassembled WGS sequence"/>
</dbReference>
<evidence type="ECO:0000256" key="2">
    <source>
        <dbReference type="ARBA" id="ARBA00006285"/>
    </source>
</evidence>
<dbReference type="PANTHER" id="PTHR22600:SF57">
    <property type="entry name" value="BETA-N-ACETYLHEXOSAMINIDASE"/>
    <property type="match status" value="1"/>
</dbReference>
<dbReference type="InterPro" id="IPR015883">
    <property type="entry name" value="Glyco_hydro_20_cat"/>
</dbReference>
<keyword evidence="13" id="KW-1185">Reference proteome</keyword>
<keyword evidence="9" id="KW-0732">Signal</keyword>
<feature type="domain" description="Glycoside hydrolase family 20 catalytic" evidence="10">
    <location>
        <begin position="561"/>
        <end position="604"/>
    </location>
</feature>
<evidence type="ECO:0000256" key="6">
    <source>
        <dbReference type="ARBA" id="ARBA00030512"/>
    </source>
</evidence>
<evidence type="ECO:0000256" key="7">
    <source>
        <dbReference type="ARBA" id="ARBA00033000"/>
    </source>
</evidence>
<protein>
    <recommendedName>
        <fullName evidence="3">beta-N-acetylhexosaminidase</fullName>
        <ecNumber evidence="3">3.2.1.52</ecNumber>
    </recommendedName>
    <alternativeName>
        <fullName evidence="6">Beta-N-acetylhexosaminidase</fullName>
    </alternativeName>
    <alternativeName>
        <fullName evidence="7">N-acetyl-beta-glucosaminidase</fullName>
    </alternativeName>
</protein>
<dbReference type="GO" id="GO:0006689">
    <property type="term" value="P:ganglioside catabolic process"/>
    <property type="evidence" value="ECO:0007669"/>
    <property type="project" value="TreeGrafter"/>
</dbReference>
<keyword evidence="4" id="KW-0378">Hydrolase</keyword>
<feature type="signal peptide" evidence="9">
    <location>
        <begin position="1"/>
        <end position="23"/>
    </location>
</feature>
<evidence type="ECO:0000256" key="3">
    <source>
        <dbReference type="ARBA" id="ARBA00012663"/>
    </source>
</evidence>
<dbReference type="InterPro" id="IPR025705">
    <property type="entry name" value="Beta_hexosaminidase_sua/sub"/>
</dbReference>
<dbReference type="OrthoDB" id="9763537at2"/>
<feature type="active site" description="Proton donor" evidence="8">
    <location>
        <position position="323"/>
    </location>
</feature>
<evidence type="ECO:0000256" key="9">
    <source>
        <dbReference type="SAM" id="SignalP"/>
    </source>
</evidence>
<dbReference type="Pfam" id="PF02838">
    <property type="entry name" value="Glyco_hydro_20b"/>
    <property type="match status" value="1"/>
</dbReference>
<comment type="catalytic activity">
    <reaction evidence="1">
        <text>Hydrolysis of terminal non-reducing N-acetyl-D-hexosamine residues in N-acetyl-beta-D-hexosaminides.</text>
        <dbReference type="EC" id="3.2.1.52"/>
    </reaction>
</comment>
<evidence type="ECO:0000313" key="13">
    <source>
        <dbReference type="Proteomes" id="UP000053748"/>
    </source>
</evidence>
<dbReference type="Gene3D" id="3.30.379.10">
    <property type="entry name" value="Chitobiase/beta-hexosaminidase domain 2-like"/>
    <property type="match status" value="1"/>
</dbReference>
<proteinExistence type="inferred from homology"/>
<feature type="domain" description="Beta-hexosaminidase bacterial type N-terminal" evidence="11">
    <location>
        <begin position="30"/>
        <end position="161"/>
    </location>
</feature>
<dbReference type="SUPFAM" id="SSF55545">
    <property type="entry name" value="beta-N-acetylhexosaminidase-like domain"/>
    <property type="match status" value="1"/>
</dbReference>
<dbReference type="InterPro" id="IPR029018">
    <property type="entry name" value="Hex-like_dom2"/>
</dbReference>
<comment type="similarity">
    <text evidence="2">Belongs to the glycosyl hydrolase 20 family.</text>
</comment>
<name>A0A2J9V0R8_VIBMI</name>
<evidence type="ECO:0000313" key="12">
    <source>
        <dbReference type="EMBL" id="PNM57335.1"/>
    </source>
</evidence>
<dbReference type="Pfam" id="PF00728">
    <property type="entry name" value="Glyco_hydro_20"/>
    <property type="match status" value="2"/>
</dbReference>
<comment type="caution">
    <text evidence="12">The sequence shown here is derived from an EMBL/GenBank/DDBJ whole genome shotgun (WGS) entry which is preliminary data.</text>
</comment>
<evidence type="ECO:0000259" key="10">
    <source>
        <dbReference type="Pfam" id="PF00728"/>
    </source>
</evidence>
<dbReference type="GO" id="GO:0005764">
    <property type="term" value="C:lysosome"/>
    <property type="evidence" value="ECO:0007669"/>
    <property type="project" value="TreeGrafter"/>
</dbReference>
<dbReference type="GO" id="GO:0004563">
    <property type="term" value="F:beta-N-acetylhexosaminidase activity"/>
    <property type="evidence" value="ECO:0007669"/>
    <property type="project" value="InterPro"/>
</dbReference>
<evidence type="ECO:0000256" key="5">
    <source>
        <dbReference type="ARBA" id="ARBA00023295"/>
    </source>
</evidence>
<dbReference type="InterPro" id="IPR015882">
    <property type="entry name" value="HEX_bac_N"/>
</dbReference>